<feature type="compositionally biased region" description="Basic and acidic residues" evidence="1">
    <location>
        <begin position="186"/>
        <end position="196"/>
    </location>
</feature>
<proteinExistence type="predicted"/>
<dbReference type="EMBL" id="PPTA01000004">
    <property type="protein sequence ID" value="TFB04179.1"/>
    <property type="molecule type" value="Genomic_DNA"/>
</dbReference>
<feature type="compositionally biased region" description="Acidic residues" evidence="1">
    <location>
        <begin position="916"/>
        <end position="929"/>
    </location>
</feature>
<feature type="region of interest" description="Disordered" evidence="1">
    <location>
        <begin position="861"/>
        <end position="1064"/>
    </location>
</feature>
<feature type="compositionally biased region" description="Basic and acidic residues" evidence="1">
    <location>
        <begin position="973"/>
        <end position="985"/>
    </location>
</feature>
<dbReference type="Proteomes" id="UP001642720">
    <property type="component" value="Unassembled WGS sequence"/>
</dbReference>
<evidence type="ECO:0000256" key="2">
    <source>
        <dbReference type="SAM" id="Phobius"/>
    </source>
</evidence>
<feature type="compositionally biased region" description="Basic and acidic residues" evidence="1">
    <location>
        <begin position="458"/>
        <end position="467"/>
    </location>
</feature>
<feature type="compositionally biased region" description="Low complexity" evidence="1">
    <location>
        <begin position="879"/>
        <end position="888"/>
    </location>
</feature>
<protein>
    <recommendedName>
        <fullName evidence="5">Major facilitator superfamily transporter</fullName>
    </recommendedName>
</protein>
<accession>A0ABY2H7F0</accession>
<dbReference type="PANTHER" id="PTHR36205:SF2">
    <property type="entry name" value="MAJOR FACILITATOR SUPERFAMILY TRANSPORTER"/>
    <property type="match status" value="1"/>
</dbReference>
<reference evidence="3 4" key="1">
    <citation type="submission" date="2018-01" db="EMBL/GenBank/DDBJ databases">
        <title>Genome characterization of the sugarcane-associated fungus Trichoderma ghanense CCMA-1212 and their application in lignocelulose bioconversion.</title>
        <authorList>
            <person name="Steindorff A.S."/>
            <person name="Mendes T.D."/>
            <person name="Vilela E.S.D."/>
            <person name="Rodrigues D.S."/>
            <person name="Formighieri E.F."/>
            <person name="Melo I.S."/>
            <person name="Favaro L.C.L."/>
        </authorList>
    </citation>
    <scope>NUCLEOTIDE SEQUENCE [LARGE SCALE GENOMIC DNA]</scope>
    <source>
        <strain evidence="3 4">CCMA-1212</strain>
    </source>
</reference>
<feature type="compositionally biased region" description="Polar residues" evidence="1">
    <location>
        <begin position="895"/>
        <end position="909"/>
    </location>
</feature>
<evidence type="ECO:0008006" key="5">
    <source>
        <dbReference type="Google" id="ProtNLM"/>
    </source>
</evidence>
<feature type="region of interest" description="Disordered" evidence="1">
    <location>
        <begin position="42"/>
        <end position="167"/>
    </location>
</feature>
<dbReference type="PANTHER" id="PTHR36205">
    <property type="entry name" value="CHROMOSOME 19, WHOLE GENOME SHOTGUN SEQUENCE"/>
    <property type="match status" value="1"/>
</dbReference>
<feature type="compositionally biased region" description="Basic and acidic residues" evidence="1">
    <location>
        <begin position="71"/>
        <end position="85"/>
    </location>
</feature>
<dbReference type="RefSeq" id="XP_073560380.1">
    <property type="nucleotide sequence ID" value="XM_073701036.1"/>
</dbReference>
<evidence type="ECO:0000313" key="3">
    <source>
        <dbReference type="EMBL" id="TFB04179.1"/>
    </source>
</evidence>
<feature type="compositionally biased region" description="Low complexity" evidence="1">
    <location>
        <begin position="52"/>
        <end position="69"/>
    </location>
</feature>
<sequence>MLSPHARRPRVRFILLIIFASVTSYYLLFSGPTPRFNIVPYQSGAPETKGDQALPSGAPQASPAPLASSDTKGKDAPTKDKDSGLESKPGSAPVSNNAPAKDESDGKSNDAPAKDEDDGSIQDGKPSAEEKQHDDHPDNGAPKKEPAKPPSDAEKEQKPLNMDVETYNKEVEMLESWDMTIDELRQWKDPTDKENYDDVAPGYETDGQGRDSGTISRLQHEKDMRKMWRYAYRTTADLESSNKIYGNTLSTLDFKENRTESLRRKLKGGSEVTVDFSVDKPVRFNPYPDYNSEEWKKLKHAPHVTCKGPTGEPVEDLLVFKGRPHDFPEPKFGSYALFDMDPNICWERETRLGPYGLLEQTKKVGGEVEVIDWDNVNWGDLVRRCVESNAARFDLTKEKKNPYLDVYPGLVKPAVPKDEGSKGGEAKSAGDSQKDKESSAAPVNLDDKTTKTKIKGRSPAESRAEETKYVKEKRSAILLRSYTGKVYTKNDKETIRAMISELSLKSGGEMEVFLLVQVKDNKLNPFDDHEVYQDILQKHIPPEFHGITVLWNDQQVWDIYTELKDDNERSVHTAQWLSVQKFSQDHPEYDFIWNWEMDFRFTGHHYEMLDSIGKFAAKQPRRGAWERSDRFYIPEHHGDYDTTFRKEIEEAYAGDTVWGAPELPFITPVGPKPPVKSPEEDNYTWGVGEDADYIALGPIFDPVNSNWIIRDNVWGYSDATHRARDLPRRTTIVTHSRLSKRLLDIMHVENLRGNHVASEMTPQTVALLHGFKAIFAPHPVFTDRDWNGKFLNSWFNPGPKGESGSYGSPFGWGRERRFQGHSWYYRAEPPNRMYNNWMGWADTGIGGEAWEKEHGRPCLPSILLHPTPTPRRFLLPGRSTQSSSSSQTPGAPPRFQSTPRFGSSSAVKSTQRRELDIEESDDEEEEDVVYESSLSGDERAVTEMRQADSRQRVLEIESDAGVPSQEEASAEGEDGRTRRPLRFDIEEGSVSEKSWKGEMGREAKRRKVSISPSPLLGSPDTRDAEETTPGHLHDEKNGDTDDDGASVMSMGSSYGSPITMRDNSKAPRQPIFQQAPRFKPLDAEDTLSGGGLPAAFSPQRRGARYIPGGMASQLQGWLSEVRMWDESGDKAESVIKLHVERIRPGRRMYLVEGRVLSEETSKRWILAGEGRLTGLGRRAEVEVGSVVVVGQPVWDVEMEGAVWNVACEWSVEGT</sequence>
<keyword evidence="2" id="KW-1133">Transmembrane helix</keyword>
<comment type="caution">
    <text evidence="3">The sequence shown here is derived from an EMBL/GenBank/DDBJ whole genome shotgun (WGS) entry which is preliminary data.</text>
</comment>
<feature type="compositionally biased region" description="Basic and acidic residues" evidence="1">
    <location>
        <begin position="100"/>
        <end position="114"/>
    </location>
</feature>
<feature type="compositionally biased region" description="Basic and acidic residues" evidence="1">
    <location>
        <begin position="126"/>
        <end position="158"/>
    </location>
</feature>
<feature type="transmembrane region" description="Helical" evidence="2">
    <location>
        <begin position="12"/>
        <end position="29"/>
    </location>
</feature>
<dbReference type="Pfam" id="PF11885">
    <property type="entry name" value="DUF3405"/>
    <property type="match status" value="1"/>
</dbReference>
<keyword evidence="2" id="KW-0812">Transmembrane</keyword>
<gene>
    <name evidence="3" type="ORF">CCMA1212_003697</name>
</gene>
<feature type="compositionally biased region" description="Basic and acidic residues" evidence="1">
    <location>
        <begin position="993"/>
        <end position="1002"/>
    </location>
</feature>
<dbReference type="InterPro" id="IPR021822">
    <property type="entry name" value="DUF3405"/>
</dbReference>
<keyword evidence="4" id="KW-1185">Reference proteome</keyword>
<feature type="region of interest" description="Disordered" evidence="1">
    <location>
        <begin position="414"/>
        <end position="467"/>
    </location>
</feature>
<evidence type="ECO:0000313" key="4">
    <source>
        <dbReference type="Proteomes" id="UP001642720"/>
    </source>
</evidence>
<dbReference type="GeneID" id="300575486"/>
<organism evidence="3 4">
    <name type="scientific">Trichoderma ghanense</name>
    <dbReference type="NCBI Taxonomy" id="65468"/>
    <lineage>
        <taxon>Eukaryota</taxon>
        <taxon>Fungi</taxon>
        <taxon>Dikarya</taxon>
        <taxon>Ascomycota</taxon>
        <taxon>Pezizomycotina</taxon>
        <taxon>Sordariomycetes</taxon>
        <taxon>Hypocreomycetidae</taxon>
        <taxon>Hypocreales</taxon>
        <taxon>Hypocreaceae</taxon>
        <taxon>Trichoderma</taxon>
    </lineage>
</organism>
<evidence type="ECO:0000256" key="1">
    <source>
        <dbReference type="SAM" id="MobiDB-lite"/>
    </source>
</evidence>
<keyword evidence="2" id="KW-0472">Membrane</keyword>
<feature type="compositionally biased region" description="Basic and acidic residues" evidence="1">
    <location>
        <begin position="415"/>
        <end position="425"/>
    </location>
</feature>
<feature type="compositionally biased region" description="Basic and acidic residues" evidence="1">
    <location>
        <begin position="936"/>
        <end position="955"/>
    </location>
</feature>
<name>A0ABY2H7F0_9HYPO</name>
<feature type="region of interest" description="Disordered" evidence="1">
    <location>
        <begin position="186"/>
        <end position="215"/>
    </location>
</feature>